<dbReference type="OrthoDB" id="6429739at2759"/>
<dbReference type="KEGG" id="gsh:117368089"/>
<dbReference type="GO" id="GO:0015252">
    <property type="term" value="F:proton channel activity"/>
    <property type="evidence" value="ECO:0007669"/>
    <property type="project" value="InterPro"/>
</dbReference>
<dbReference type="Proteomes" id="UP000515159">
    <property type="component" value="Chromosome 10"/>
</dbReference>
<sequence length="583" mass="65667">MESNRDSSPQEKISSEVSPSQTSHHAVHQSTVLPNPPEAWKKGGRLLSALLIINVALLGCALISSGAFHNIAVQDTEVHSFLTILMLLTIFWMLFYMFVTSKHQTFMYKDHHAGPIWLRGGLALFGLCSLVLDAFKIVAYIGYFHCESPVKIVFLVVQAMFVIIQTYFLWVSSKDCIQIHLNLSRYGLMLALTTNLSLWMAAITDESIHQTHIMIEEEQPQKNHTELGNFTRALAFRSIAGGGGSTNGCECSISGCTIFTDGYYYLYPFNIEYSLFASALSYVMWKNVGRFLHHQDHHPKLNFRLQTLFVGVILGITSIVTGLGIFIVYEVQINAKINTDRAVSIFYIFNIVCLSLMSFAALGGSIIHRFDKRSMDNHKNPTRTLDVALLLGAALGQYCISYYSIVAIVGSNPKEVLNILGITNSLLMIVQHTLQNVFIIEGLHKEPAETVHQEHRNTHHFTGLFYTNENLSGNVSDSNTSLNKRIYGQELTANKDATSLVINSRNAKWRRKILKEIALFLLLCNIIFWIMPAFGARPHFDNHTELKFYGTSMWVAIVNICLPFGIFYRMHSVASLLEVYIMS</sequence>
<dbReference type="PANTHER" id="PTHR21522:SF35">
    <property type="entry name" value="PROTON CHANNEL OTOP2"/>
    <property type="match status" value="1"/>
</dbReference>
<comment type="similarity">
    <text evidence="2">Belongs to the otopetrin family.</text>
</comment>
<dbReference type="GO" id="GO:0005886">
    <property type="term" value="C:plasma membrane"/>
    <property type="evidence" value="ECO:0007669"/>
    <property type="project" value="UniProtKB-SubCell"/>
</dbReference>
<dbReference type="PANTHER" id="PTHR21522">
    <property type="entry name" value="PROTON CHANNEL OTOP"/>
    <property type="match status" value="1"/>
</dbReference>
<feature type="transmembrane region" description="Helical" evidence="12">
    <location>
        <begin position="150"/>
        <end position="171"/>
    </location>
</feature>
<keyword evidence="7 12" id="KW-1133">Transmembrane helix</keyword>
<keyword evidence="10" id="KW-0407">Ion channel</keyword>
<evidence type="ECO:0000313" key="14">
    <source>
        <dbReference type="RefSeq" id="XP_033817278.1"/>
    </source>
</evidence>
<accession>A0A6P8SQT0</accession>
<keyword evidence="8" id="KW-0406">Ion transport</keyword>
<dbReference type="RefSeq" id="XP_033817280.1">
    <property type="nucleotide sequence ID" value="XM_033961389.1"/>
</dbReference>
<dbReference type="AlphaFoldDB" id="A0A6P8SQT0"/>
<dbReference type="Pfam" id="PF03189">
    <property type="entry name" value="Otopetrin"/>
    <property type="match status" value="2"/>
</dbReference>
<feature type="transmembrane region" description="Helical" evidence="12">
    <location>
        <begin position="344"/>
        <end position="367"/>
    </location>
</feature>
<dbReference type="RefSeq" id="XP_033817281.1">
    <property type="nucleotide sequence ID" value="XM_033961390.1"/>
</dbReference>
<dbReference type="GeneID" id="117368089"/>
<evidence type="ECO:0000256" key="7">
    <source>
        <dbReference type="ARBA" id="ARBA00022989"/>
    </source>
</evidence>
<dbReference type="RefSeq" id="XP_033817279.1">
    <property type="nucleotide sequence ID" value="XM_033961388.1"/>
</dbReference>
<feature type="transmembrane region" description="Helical" evidence="12">
    <location>
        <begin position="80"/>
        <end position="99"/>
    </location>
</feature>
<feature type="region of interest" description="Disordered" evidence="11">
    <location>
        <begin position="1"/>
        <end position="36"/>
    </location>
</feature>
<evidence type="ECO:0000256" key="8">
    <source>
        <dbReference type="ARBA" id="ARBA00023065"/>
    </source>
</evidence>
<keyword evidence="3" id="KW-0813">Transport</keyword>
<feature type="transmembrane region" description="Helical" evidence="12">
    <location>
        <begin position="387"/>
        <end position="410"/>
    </location>
</feature>
<evidence type="ECO:0000256" key="2">
    <source>
        <dbReference type="ARBA" id="ARBA00006513"/>
    </source>
</evidence>
<evidence type="ECO:0000256" key="9">
    <source>
        <dbReference type="ARBA" id="ARBA00023136"/>
    </source>
</evidence>
<evidence type="ECO:0000313" key="13">
    <source>
        <dbReference type="Proteomes" id="UP000515159"/>
    </source>
</evidence>
<gene>
    <name evidence="14 15 16 17" type="primary">OTOP2</name>
</gene>
<comment type="subcellular location">
    <subcellularLocation>
        <location evidence="1">Cell membrane</location>
        <topology evidence="1">Multi-pass membrane protein</topology>
    </subcellularLocation>
</comment>
<feature type="transmembrane region" description="Helical" evidence="12">
    <location>
        <begin position="517"/>
        <end position="536"/>
    </location>
</feature>
<dbReference type="RefSeq" id="XP_033817278.1">
    <property type="nucleotide sequence ID" value="XM_033961387.1"/>
</dbReference>
<evidence type="ECO:0000256" key="4">
    <source>
        <dbReference type="ARBA" id="ARBA00022475"/>
    </source>
</evidence>
<feature type="transmembrane region" description="Helical" evidence="12">
    <location>
        <begin position="46"/>
        <end position="68"/>
    </location>
</feature>
<keyword evidence="6" id="KW-0375">Hydrogen ion transport</keyword>
<feature type="compositionally biased region" description="Polar residues" evidence="11">
    <location>
        <begin position="10"/>
        <end position="33"/>
    </location>
</feature>
<proteinExistence type="inferred from homology"/>
<feature type="transmembrane region" description="Helical" evidence="12">
    <location>
        <begin position="264"/>
        <end position="285"/>
    </location>
</feature>
<keyword evidence="4" id="KW-1003">Cell membrane</keyword>
<evidence type="ECO:0000313" key="16">
    <source>
        <dbReference type="RefSeq" id="XP_033817280.1"/>
    </source>
</evidence>
<evidence type="ECO:0000313" key="15">
    <source>
        <dbReference type="RefSeq" id="XP_033817279.1"/>
    </source>
</evidence>
<dbReference type="CTD" id="92736"/>
<evidence type="ECO:0000256" key="12">
    <source>
        <dbReference type="SAM" id="Phobius"/>
    </source>
</evidence>
<reference evidence="14 15" key="1">
    <citation type="submission" date="2025-04" db="UniProtKB">
        <authorList>
            <consortium name="RefSeq"/>
        </authorList>
    </citation>
    <scope>IDENTIFICATION</scope>
</reference>
<protein>
    <submittedName>
        <fullName evidence="14 15">Proton channel OTOP2</fullName>
    </submittedName>
</protein>
<keyword evidence="13" id="KW-1185">Reference proteome</keyword>
<feature type="transmembrane region" description="Helical" evidence="12">
    <location>
        <begin position="120"/>
        <end position="144"/>
    </location>
</feature>
<evidence type="ECO:0000313" key="17">
    <source>
        <dbReference type="RefSeq" id="XP_033817281.1"/>
    </source>
</evidence>
<organism evidence="13 17">
    <name type="scientific">Geotrypetes seraphini</name>
    <name type="common">Gaboon caecilian</name>
    <name type="synonym">Caecilia seraphini</name>
    <dbReference type="NCBI Taxonomy" id="260995"/>
    <lineage>
        <taxon>Eukaryota</taxon>
        <taxon>Metazoa</taxon>
        <taxon>Chordata</taxon>
        <taxon>Craniata</taxon>
        <taxon>Vertebrata</taxon>
        <taxon>Euteleostomi</taxon>
        <taxon>Amphibia</taxon>
        <taxon>Gymnophiona</taxon>
        <taxon>Geotrypetes</taxon>
    </lineage>
</organism>
<feature type="transmembrane region" description="Helical" evidence="12">
    <location>
        <begin position="548"/>
        <end position="568"/>
    </location>
</feature>
<name>A0A6P8SQT0_GEOSA</name>
<dbReference type="InterPro" id="IPR004878">
    <property type="entry name" value="Otopetrin"/>
</dbReference>
<evidence type="ECO:0000256" key="1">
    <source>
        <dbReference type="ARBA" id="ARBA00004651"/>
    </source>
</evidence>
<evidence type="ECO:0000256" key="10">
    <source>
        <dbReference type="ARBA" id="ARBA00023303"/>
    </source>
</evidence>
<keyword evidence="5 12" id="KW-0812">Transmembrane</keyword>
<evidence type="ECO:0000256" key="3">
    <source>
        <dbReference type="ARBA" id="ARBA00022448"/>
    </source>
</evidence>
<evidence type="ECO:0000256" key="5">
    <source>
        <dbReference type="ARBA" id="ARBA00022692"/>
    </source>
</evidence>
<evidence type="ECO:0000256" key="11">
    <source>
        <dbReference type="SAM" id="MobiDB-lite"/>
    </source>
</evidence>
<keyword evidence="9 12" id="KW-0472">Membrane</keyword>
<feature type="transmembrane region" description="Helical" evidence="12">
    <location>
        <begin position="305"/>
        <end position="329"/>
    </location>
</feature>
<evidence type="ECO:0000256" key="6">
    <source>
        <dbReference type="ARBA" id="ARBA00022781"/>
    </source>
</evidence>